<keyword evidence="8" id="KW-0547">Nucleotide-binding</keyword>
<name>A0AAE9LUK7_9MONO</name>
<dbReference type="InterPro" id="IPR014023">
    <property type="entry name" value="Mononeg_RNA_pol_cat"/>
</dbReference>
<comment type="catalytic activity">
    <reaction evidence="20">
        <text>GTP + H2O = GDP + phosphate + H(+)</text>
        <dbReference type="Rhea" id="RHEA:19669"/>
        <dbReference type="ChEBI" id="CHEBI:15377"/>
        <dbReference type="ChEBI" id="CHEBI:15378"/>
        <dbReference type="ChEBI" id="CHEBI:37565"/>
        <dbReference type="ChEBI" id="CHEBI:43474"/>
        <dbReference type="ChEBI" id="CHEBI:58189"/>
    </reaction>
</comment>
<evidence type="ECO:0000256" key="16">
    <source>
        <dbReference type="ARBA" id="ARBA00030436"/>
    </source>
</evidence>
<dbReference type="EC" id="2.7.7.48" evidence="2"/>
<comment type="catalytic activity">
    <reaction evidence="18">
        <text>a 5'-end (5'-triphosphoguanosine)-adenylyl-adenylyl-cytidylyl-adenosine in mRNA + S-adenosyl-L-methionine = a 5'-end (5'-triphosphoguanosine)-(2'-O-methyladenylyl)-adenylyl-cytidylyl-adenosine in mRNA + S-adenosyl-L-homocysteine + H(+)</text>
        <dbReference type="Rhea" id="RHEA:65380"/>
        <dbReference type="Rhea" id="RHEA-COMP:16797"/>
        <dbReference type="Rhea" id="RHEA-COMP:16801"/>
        <dbReference type="ChEBI" id="CHEBI:15378"/>
        <dbReference type="ChEBI" id="CHEBI:57856"/>
        <dbReference type="ChEBI" id="CHEBI:59789"/>
        <dbReference type="ChEBI" id="CHEBI:156482"/>
        <dbReference type="ChEBI" id="CHEBI:156484"/>
    </reaction>
</comment>
<dbReference type="Proteomes" id="UP001262616">
    <property type="component" value="Segment"/>
</dbReference>
<keyword evidence="12" id="KW-0506">mRNA capping</keyword>
<evidence type="ECO:0000256" key="10">
    <source>
        <dbReference type="ARBA" id="ARBA00022844"/>
    </source>
</evidence>
<evidence type="ECO:0000256" key="4">
    <source>
        <dbReference type="ARBA" id="ARBA00022664"/>
    </source>
</evidence>
<evidence type="ECO:0000256" key="11">
    <source>
        <dbReference type="ARBA" id="ARBA00022953"/>
    </source>
</evidence>
<comment type="catalytic activity">
    <reaction evidence="15">
        <text>a 5'-end (5'-triphosphoguanosine)-(2'-O-methyladenylyl)-adenylyl-cytidylyl-adenosine in mRNA + S-adenosyl-L-methionine = a 5'-end (N(7)-methyl 5'-triphosphoguanosine)-(2'-O-methyladenylyl)-adenylyl-cytidylyl-adenosine in mRNA + S-adenosyl-L-homocysteine</text>
        <dbReference type="Rhea" id="RHEA:65440"/>
        <dbReference type="Rhea" id="RHEA-COMP:16798"/>
        <dbReference type="Rhea" id="RHEA-COMP:16801"/>
        <dbReference type="ChEBI" id="CHEBI:57856"/>
        <dbReference type="ChEBI" id="CHEBI:59789"/>
        <dbReference type="ChEBI" id="CHEBI:156482"/>
        <dbReference type="ChEBI" id="CHEBI:156483"/>
    </reaction>
</comment>
<dbReference type="GO" id="GO:0044423">
    <property type="term" value="C:virion component"/>
    <property type="evidence" value="ECO:0007669"/>
    <property type="project" value="UniProtKB-KW"/>
</dbReference>
<protein>
    <recommendedName>
        <fullName evidence="2">RNA-directed RNA polymerase</fullName>
        <ecNumber evidence="2">2.7.7.48</ecNumber>
    </recommendedName>
    <alternativeName>
        <fullName evidence="17">Replicase</fullName>
    </alternativeName>
    <alternativeName>
        <fullName evidence="16">Transcriptase</fullName>
    </alternativeName>
</protein>
<keyword evidence="5" id="KW-0808">Transferase</keyword>
<evidence type="ECO:0000259" key="22">
    <source>
        <dbReference type="PROSITE" id="PS50526"/>
    </source>
</evidence>
<dbReference type="InterPro" id="IPR026890">
    <property type="entry name" value="Mononeg_mRNAcap"/>
</dbReference>
<evidence type="ECO:0000256" key="14">
    <source>
        <dbReference type="ARBA" id="ARBA00024494"/>
    </source>
</evidence>
<evidence type="ECO:0000256" key="1">
    <source>
        <dbReference type="ARBA" id="ARBA00004328"/>
    </source>
</evidence>
<evidence type="ECO:0000256" key="17">
    <source>
        <dbReference type="ARBA" id="ARBA00031012"/>
    </source>
</evidence>
<evidence type="ECO:0000256" key="2">
    <source>
        <dbReference type="ARBA" id="ARBA00012494"/>
    </source>
</evidence>
<evidence type="ECO:0000256" key="9">
    <source>
        <dbReference type="ARBA" id="ARBA00022840"/>
    </source>
</evidence>
<keyword evidence="13" id="KW-0511">Multifunctional enzyme</keyword>
<evidence type="ECO:0000256" key="3">
    <source>
        <dbReference type="ARBA" id="ARBA00022484"/>
    </source>
</evidence>
<sequence>MDNLDGLDIKRVPTVIFRKDRHLSSALVISEIQYLIAYQDNPKALKKEHMQLLNDLGSRTIIHPQYAYSWFMDNTSSLVRENHSPELNALLTIATRVTEISIEDYTYVKARYPVRATPFLQKIYNIKVEFDNLFDTIVFSPVFRQEWQIGKIKGCAYGNLHLVHLTKSETLIMTHAHVAGIRDMFNSWFDILLYSLLCRNKYKGHDLYTETERIIYLMTSFHKNHLAWAAVLLKSWPSLAIASILRCQENDTRFLNSLARDMQYLTHTELYQWLTRPMSDTPSVHMHLEMSGLWKCFGHPIIDMDSSVKNWLKTGAVMKPNLTQAGYDIYHMFCMVFCKNYFKEKRSWPPLTFTSATSDRVVDGIRSNTWNEDSNYPWLSREFAGVILGECLTFDMHVDVTDLLSDKSIIPCREQWIHEYDKQVHRTLYGFFPSGPSSTTKSAVISYLEKEEVSVKEIIDTIQSRLVPKSWYVTVCVPKEREQKKDKARCFAKMTPEMRLYQTATESNIATGVFPYVPQQTMTMGEEKLTRVISRMTSPVRDKYSQEFRYVVVDFSAWCTNHRHELCEPTFRAFDNLFGLKGVYTFTHLFPLKSVLLFQDRFCPPQQDPLTGDPLPGQRCYYGAEGWQEGLRQKGWTTITIMLINRVAERCNTSATLIGQGDNQVILIRIPPSTYLHTLNLTTETYLDWFVDELVIESERCGLPIKGEETWRSQKLFEYSREYHFESAQVSATLKRISRLASEANQTLPTLTGDLSSLYSTGAAAAGRDHNPMSSFYCTTVEAAYLIRRKFGWLSTMPYQSSVACLLVSRYLGGLPVALYANFCTRAVQDNLSTNLHLIKTALMVPDVKEHIARWVNLAASSSDWEALIKDPQCLPVSIPPNPESLVRQTVKEGLPSIVRNRLIKSLFSHDTDAGKIKLIDTLMRIRPVNPRLLNKLYSLSNLGLQEHYLGKFSNTRSIQKLAFATWADEGELLRWMATVEATASARYKSTSGTSAVLDRVEQASCITVLTYHLRMELWGHHLEGVTMPAQQEQTTLHPYDDIPPAWLPSTILIEVESSLESICPPTKGRHQAYFGAQTKLRARRAPLQILEIGSMLSSIKQLVEMRGWLADSPELITLVDTLIAEKTTVPLSTLEQYTRQVYSGTLSHRLDCPGLRRGGLANSTTNIASHISICSDTATMYSKQGTNYTICFQSVFLYSLSSLAQMAHMGVNIKDRWGAVFSCSSCTSEIPHERFTLGETEYQGTKLPLTINTITPKITSRRVGTSTSRSQDPVFSYSVLMARRFVLWQNKTDHLDHITTMSNRDVDDIHTVTNFNISEFTQVDIKAFMHSLVYYSILFDDRLYYKHYLLWERIPLLSSEKSSYDALLDTITRCGLLKDLSSLIGTYSPPSHRPSHVMLRGLLIECLLKILSDGSSAIIANWSHLTTEDSLAAYRRAICLLLRLHGEVDQPPPLSDDTSITSLRTWLQDTYSEDADLYTPAIVMTEDLCVSYVRENKRARARNDIGEIPLLPFGTLLHDREEMIANPKWALACNPSSYSHRTFLVCNILQMTGPHIDEINTMLTTHDRQGELYAALAHLYKRAKGYPIWSTPDVVSIVDRGPLSCVVDACDIEIDFHPWLKAMCSTKRTLSADLVVGLRGDRSLASLDPTKCKCILLEKEVGDPPVQFDGFHCYILCHALDVDSNRRWHLLERSSQRLVHNRTIFYSIYSLQSALSLSSAIYQSSSPNTCGSLLSWLSSQVSERPTTSAQFTTLLSSCWREELRIFAHKLRTATSTPAAARLEAQVRRIDCQRDARHHLRLGTGWYMIRKMTFERFQHSLSDLVCTWHIHNVEQPYVCLRKTCNRPPVRQYRISWNQTDQAKDTTRWLQVIAICMGLPDGAAPDRSAPTKRSRPRSPAGD</sequence>
<keyword evidence="24" id="KW-1185">Reference proteome</keyword>
<evidence type="ECO:0000256" key="19">
    <source>
        <dbReference type="ARBA" id="ARBA00047370"/>
    </source>
</evidence>
<evidence type="ECO:0000256" key="5">
    <source>
        <dbReference type="ARBA" id="ARBA00022679"/>
    </source>
</evidence>
<dbReference type="PROSITE" id="PS50526">
    <property type="entry name" value="RDRP_SSRNA_NEG_NONSEG"/>
    <property type="match status" value="1"/>
</dbReference>
<comment type="subcellular location">
    <subcellularLocation>
        <location evidence="1">Virion</location>
    </subcellularLocation>
</comment>
<reference evidence="23" key="1">
    <citation type="journal article" date="2022" name="Viruses">
        <title>Virome of Ixodes ricinus, Dermacentor reticulatus, and Haemaphysalis concinna Ticks from Croatia.</title>
        <authorList>
            <person name="Sameroff S."/>
            <person name="Tokarz R."/>
            <person name="Vucelja M."/>
            <person name="Jain K."/>
            <person name="Oleynik A."/>
            <person name="Boljfetic M."/>
            <person name="Bjedov L."/>
            <person name="Yates R.A."/>
            <person name="Margaletic J."/>
            <person name="Oura C.A.L."/>
            <person name="Lipkin W.I."/>
            <person name="Cvetko Krajinovic L."/>
            <person name="Markotic A."/>
        </authorList>
    </citation>
    <scope>NUCLEOTIDE SEQUENCE</scope>
    <source>
        <strain evidence="23">CT8</strain>
    </source>
</reference>
<keyword evidence="9" id="KW-0067">ATP-binding</keyword>
<accession>A0AAE9LUK7</accession>
<dbReference type="Pfam" id="PF00946">
    <property type="entry name" value="Mononeg_RNA_pol"/>
    <property type="match status" value="1"/>
</dbReference>
<feature type="region of interest" description="Disordered" evidence="21">
    <location>
        <begin position="1882"/>
        <end position="1901"/>
    </location>
</feature>
<comment type="catalytic activity">
    <reaction evidence="14">
        <text>a 5'-end triphospho-adenylyl-adenylyl-cytidylyl-adenosine in mRNA + GDP + H(+) = a 5'-end (5'-triphosphoguanosine)-adenylyl-adenylyl-cytidylyl-adenosine in mRNA + diphosphate</text>
        <dbReference type="Rhea" id="RHEA:65436"/>
        <dbReference type="Rhea" id="RHEA-COMP:16797"/>
        <dbReference type="Rhea" id="RHEA-COMP:16799"/>
        <dbReference type="ChEBI" id="CHEBI:15378"/>
        <dbReference type="ChEBI" id="CHEBI:33019"/>
        <dbReference type="ChEBI" id="CHEBI:58189"/>
        <dbReference type="ChEBI" id="CHEBI:156484"/>
        <dbReference type="ChEBI" id="CHEBI:156503"/>
        <dbReference type="EC" id="2.7.7.88"/>
    </reaction>
</comment>
<evidence type="ECO:0000313" key="24">
    <source>
        <dbReference type="Proteomes" id="UP001262616"/>
    </source>
</evidence>
<dbReference type="GO" id="GO:0005524">
    <property type="term" value="F:ATP binding"/>
    <property type="evidence" value="ECO:0007669"/>
    <property type="project" value="UniProtKB-KW"/>
</dbReference>
<keyword evidence="7" id="KW-0548">Nucleotidyltransferase</keyword>
<comment type="catalytic activity">
    <reaction evidence="19">
        <text>a 5'-end (5'-triphosphoguanosine)-adenylyl-adenylyl-cytidylyl-adenosine in mRNA + 2 S-adenosyl-L-methionine = a 5'-end (N(7)-methyl 5'-triphosphoguanosine)-(2'-O-methyladenylyl)-adenylyl-cytidylyl-adenosine in mRNA + 2 S-adenosyl-L-homocysteine + H(+)</text>
        <dbReference type="Rhea" id="RHEA:65376"/>
        <dbReference type="Rhea" id="RHEA-COMP:16797"/>
        <dbReference type="Rhea" id="RHEA-COMP:16798"/>
        <dbReference type="ChEBI" id="CHEBI:15378"/>
        <dbReference type="ChEBI" id="CHEBI:57856"/>
        <dbReference type="ChEBI" id="CHEBI:59789"/>
        <dbReference type="ChEBI" id="CHEBI:156483"/>
        <dbReference type="ChEBI" id="CHEBI:156484"/>
        <dbReference type="EC" id="2.1.1.375"/>
    </reaction>
</comment>
<feature type="domain" description="RdRp catalytic" evidence="22">
    <location>
        <begin position="547"/>
        <end position="727"/>
    </location>
</feature>
<evidence type="ECO:0000256" key="21">
    <source>
        <dbReference type="SAM" id="MobiDB-lite"/>
    </source>
</evidence>
<evidence type="ECO:0000256" key="8">
    <source>
        <dbReference type="ARBA" id="ARBA00022741"/>
    </source>
</evidence>
<keyword evidence="4" id="KW-0507">mRNA processing</keyword>
<evidence type="ECO:0000256" key="7">
    <source>
        <dbReference type="ARBA" id="ARBA00022695"/>
    </source>
</evidence>
<evidence type="ECO:0000313" key="23">
    <source>
        <dbReference type="EMBL" id="USL85442.1"/>
    </source>
</evidence>
<proteinExistence type="predicted"/>
<evidence type="ECO:0000256" key="6">
    <source>
        <dbReference type="ARBA" id="ARBA00022691"/>
    </source>
</evidence>
<organism evidence="23 24">
    <name type="scientific">Ixodes ricinus orinovirus-like virus 1</name>
    <dbReference type="NCBI Taxonomy" id="2950736"/>
    <lineage>
        <taxon>Viruses</taxon>
        <taxon>Riboviria</taxon>
        <taxon>Orthornavirae</taxon>
        <taxon>Negarnaviricota</taxon>
        <taxon>Haploviricotina</taxon>
        <taxon>Monjiviricetes</taxon>
        <taxon>Mononegavirales</taxon>
        <taxon>Nyamiviridae</taxon>
        <taxon>Formivirus</taxon>
        <taxon>Formivirus ixodis</taxon>
    </lineage>
</organism>
<keyword evidence="6" id="KW-0949">S-adenosyl-L-methionine</keyword>
<dbReference type="GO" id="GO:0003968">
    <property type="term" value="F:RNA-directed RNA polymerase activity"/>
    <property type="evidence" value="ECO:0007669"/>
    <property type="project" value="UniProtKB-KW"/>
</dbReference>
<evidence type="ECO:0000256" key="18">
    <source>
        <dbReference type="ARBA" id="ARBA00047332"/>
    </source>
</evidence>
<dbReference type="GO" id="GO:0004482">
    <property type="term" value="F:mRNA 5'-cap (guanine-N7-)-methyltransferase activity"/>
    <property type="evidence" value="ECO:0007669"/>
    <property type="project" value="InterPro"/>
</dbReference>
<evidence type="ECO:0000256" key="13">
    <source>
        <dbReference type="ARBA" id="ARBA00023268"/>
    </source>
</evidence>
<keyword evidence="3 23" id="KW-0696">RNA-directed RNA polymerase</keyword>
<keyword evidence="10" id="KW-0946">Virion</keyword>
<dbReference type="EMBL" id="ON684369">
    <property type="protein sequence ID" value="USL85442.1"/>
    <property type="molecule type" value="Viral_cRNA"/>
</dbReference>
<evidence type="ECO:0000256" key="15">
    <source>
        <dbReference type="ARBA" id="ARBA00024499"/>
    </source>
</evidence>
<keyword evidence="11" id="KW-0693">Viral RNA replication</keyword>
<evidence type="ECO:0000256" key="20">
    <source>
        <dbReference type="ARBA" id="ARBA00048548"/>
    </source>
</evidence>
<dbReference type="Pfam" id="PF14318">
    <property type="entry name" value="Mononeg_mRNAcap"/>
    <property type="match status" value="1"/>
</dbReference>
<evidence type="ECO:0000256" key="12">
    <source>
        <dbReference type="ARBA" id="ARBA00023042"/>
    </source>
</evidence>